<dbReference type="Proteomes" id="UP000247459">
    <property type="component" value="Unassembled WGS sequence"/>
</dbReference>
<proteinExistence type="predicted"/>
<organism evidence="1 2">
    <name type="scientific">Paenibacillus illinoisensis</name>
    <dbReference type="NCBI Taxonomy" id="59845"/>
    <lineage>
        <taxon>Bacteria</taxon>
        <taxon>Bacillati</taxon>
        <taxon>Bacillota</taxon>
        <taxon>Bacilli</taxon>
        <taxon>Bacillales</taxon>
        <taxon>Paenibacillaceae</taxon>
        <taxon>Paenibacillus</taxon>
    </lineage>
</organism>
<evidence type="ECO:0000313" key="2">
    <source>
        <dbReference type="Proteomes" id="UP000247459"/>
    </source>
</evidence>
<evidence type="ECO:0000313" key="1">
    <source>
        <dbReference type="EMBL" id="PYY31256.1"/>
    </source>
</evidence>
<dbReference type="AlphaFoldDB" id="A0A2W0CF00"/>
<gene>
    <name evidence="1" type="ORF">PIL02S_00347</name>
</gene>
<sequence length="67" mass="7303">MTDVEILNRVIKGEVVGCPFCGEILAYQTVEQGLPPAVICPNGDYRLKINISSGNLLDRLGLNSKEK</sequence>
<protein>
    <submittedName>
        <fullName evidence="1">Uncharacterized protein</fullName>
    </submittedName>
</protein>
<comment type="caution">
    <text evidence="1">The sequence shown here is derived from an EMBL/GenBank/DDBJ whole genome shotgun (WGS) entry which is preliminary data.</text>
</comment>
<accession>A0A2W0CF00</accession>
<dbReference type="EMBL" id="PRLG01000002">
    <property type="protein sequence ID" value="PYY31256.1"/>
    <property type="molecule type" value="Genomic_DNA"/>
</dbReference>
<name>A0A2W0CF00_9BACL</name>
<reference evidence="1 2" key="1">
    <citation type="submission" date="2018-01" db="EMBL/GenBank/DDBJ databases">
        <title>Genome sequence of the PGP bacterium Paenibacillus illinoisensis E3.</title>
        <authorList>
            <person name="Rolli E."/>
            <person name="Marasco R."/>
            <person name="Bessem C."/>
            <person name="Michoud G."/>
            <person name="Gaiarsa S."/>
            <person name="Borin S."/>
            <person name="Daffonchio D."/>
        </authorList>
    </citation>
    <scope>NUCLEOTIDE SEQUENCE [LARGE SCALE GENOMIC DNA]</scope>
    <source>
        <strain evidence="1 2">E3</strain>
    </source>
</reference>